<name>A0A9W6IVJ8_9HYPH</name>
<dbReference type="Proteomes" id="UP001143400">
    <property type="component" value="Unassembled WGS sequence"/>
</dbReference>
<protein>
    <submittedName>
        <fullName evidence="9">Oxidoreductase</fullName>
    </submittedName>
</protein>
<evidence type="ECO:0000313" key="9">
    <source>
        <dbReference type="EMBL" id="MBM7852768.1"/>
    </source>
</evidence>
<gene>
    <name evidence="8" type="ORF">GCM10008170_29970</name>
    <name evidence="9" type="ORF">JOD31_003010</name>
</gene>
<evidence type="ECO:0000256" key="2">
    <source>
        <dbReference type="ARBA" id="ARBA00006679"/>
    </source>
</evidence>
<organism evidence="8 11">
    <name type="scientific">Methylopila capsulata</name>
    <dbReference type="NCBI Taxonomy" id="61654"/>
    <lineage>
        <taxon>Bacteria</taxon>
        <taxon>Pseudomonadati</taxon>
        <taxon>Pseudomonadota</taxon>
        <taxon>Alphaproteobacteria</taxon>
        <taxon>Hyphomicrobiales</taxon>
        <taxon>Methylopilaceae</taxon>
        <taxon>Methylopila</taxon>
    </lineage>
</organism>
<dbReference type="EMBL" id="BSFF01000003">
    <property type="protein sequence ID" value="GLK56978.1"/>
    <property type="molecule type" value="Genomic_DNA"/>
</dbReference>
<feature type="transmembrane region" description="Helical" evidence="7">
    <location>
        <begin position="106"/>
        <end position="123"/>
    </location>
</feature>
<reference evidence="8" key="1">
    <citation type="journal article" date="2014" name="Int. J. Syst. Evol. Microbiol.">
        <title>Complete genome sequence of Corynebacterium casei LMG S-19264T (=DSM 44701T), isolated from a smear-ripened cheese.</title>
        <authorList>
            <consortium name="US DOE Joint Genome Institute (JGI-PGF)"/>
            <person name="Walter F."/>
            <person name="Albersmeier A."/>
            <person name="Kalinowski J."/>
            <person name="Ruckert C."/>
        </authorList>
    </citation>
    <scope>NUCLEOTIDE SEQUENCE</scope>
    <source>
        <strain evidence="8">VKM B-1606</strain>
    </source>
</reference>
<evidence type="ECO:0000313" key="8">
    <source>
        <dbReference type="EMBL" id="GLK56978.1"/>
    </source>
</evidence>
<dbReference type="Proteomes" id="UP000758856">
    <property type="component" value="Unassembled WGS sequence"/>
</dbReference>
<evidence type="ECO:0000256" key="5">
    <source>
        <dbReference type="ARBA" id="ARBA00022989"/>
    </source>
</evidence>
<accession>A0A9W6IVJ8</accession>
<keyword evidence="5 7" id="KW-1133">Transmembrane helix</keyword>
<reference evidence="8" key="3">
    <citation type="submission" date="2023-01" db="EMBL/GenBank/DDBJ databases">
        <authorList>
            <person name="Sun Q."/>
            <person name="Evtushenko L."/>
        </authorList>
    </citation>
    <scope>NUCLEOTIDE SEQUENCE</scope>
    <source>
        <strain evidence="8">VKM B-1606</strain>
    </source>
</reference>
<keyword evidence="3" id="KW-1003">Cell membrane</keyword>
<dbReference type="RefSeq" id="WP_204951222.1">
    <property type="nucleotide sequence ID" value="NZ_BSFF01000003.1"/>
</dbReference>
<dbReference type="PANTHER" id="PTHR33452:SF1">
    <property type="entry name" value="INNER MEMBRANE PROTEIN YPHA-RELATED"/>
    <property type="match status" value="1"/>
</dbReference>
<evidence type="ECO:0000256" key="6">
    <source>
        <dbReference type="ARBA" id="ARBA00023136"/>
    </source>
</evidence>
<dbReference type="Pfam" id="PF07681">
    <property type="entry name" value="DoxX"/>
    <property type="match status" value="1"/>
</dbReference>
<dbReference type="GO" id="GO:0005886">
    <property type="term" value="C:plasma membrane"/>
    <property type="evidence" value="ECO:0007669"/>
    <property type="project" value="UniProtKB-SubCell"/>
</dbReference>
<dbReference type="PANTHER" id="PTHR33452">
    <property type="entry name" value="OXIDOREDUCTASE CATD-RELATED"/>
    <property type="match status" value="1"/>
</dbReference>
<keyword evidence="6 7" id="KW-0472">Membrane</keyword>
<evidence type="ECO:0000256" key="1">
    <source>
        <dbReference type="ARBA" id="ARBA00004651"/>
    </source>
</evidence>
<evidence type="ECO:0000256" key="4">
    <source>
        <dbReference type="ARBA" id="ARBA00022692"/>
    </source>
</evidence>
<feature type="transmembrane region" description="Helical" evidence="7">
    <location>
        <begin position="129"/>
        <end position="149"/>
    </location>
</feature>
<keyword evidence="10" id="KW-1185">Reference proteome</keyword>
<dbReference type="AlphaFoldDB" id="A0A9W6IVJ8"/>
<dbReference type="InterPro" id="IPR051907">
    <property type="entry name" value="DoxX-like_oxidoreductase"/>
</dbReference>
<keyword evidence="4 7" id="KW-0812">Transmembrane</keyword>
<reference evidence="9 10" key="2">
    <citation type="submission" date="2021-01" db="EMBL/GenBank/DDBJ databases">
        <title>Genomic Encyclopedia of Type Strains, Phase IV (KMG-IV): sequencing the most valuable type-strain genomes for metagenomic binning, comparative biology and taxonomic classification.</title>
        <authorList>
            <person name="Goeker M."/>
        </authorList>
    </citation>
    <scope>NUCLEOTIDE SEQUENCE [LARGE SCALE GENOMIC DNA]</scope>
    <source>
        <strain evidence="9 10">DSM 6130</strain>
    </source>
</reference>
<sequence>MTAVPLAARVPPRGPLAAGVRRIVGLFEAIPYSALALAARVFPAAVFWQSGQTKVDGFGLSDSAVYLFQEEYRLPLVDPTVAAYGAAFAEHVFPILLVLGLASRFAALALLGMTLVIEIFVYPDAWPTHGVWAACFLLIVARGPGALSLDRLIARRWNV</sequence>
<evidence type="ECO:0000256" key="3">
    <source>
        <dbReference type="ARBA" id="ARBA00022475"/>
    </source>
</evidence>
<comment type="similarity">
    <text evidence="2">Belongs to the DoxX family.</text>
</comment>
<dbReference type="InterPro" id="IPR032808">
    <property type="entry name" value="DoxX"/>
</dbReference>
<evidence type="ECO:0000313" key="10">
    <source>
        <dbReference type="Proteomes" id="UP000758856"/>
    </source>
</evidence>
<dbReference type="EMBL" id="JAFBCY010000003">
    <property type="protein sequence ID" value="MBM7852768.1"/>
    <property type="molecule type" value="Genomic_DNA"/>
</dbReference>
<proteinExistence type="inferred from homology"/>
<comment type="subcellular location">
    <subcellularLocation>
        <location evidence="1">Cell membrane</location>
        <topology evidence="1">Multi-pass membrane protein</topology>
    </subcellularLocation>
</comment>
<comment type="caution">
    <text evidence="8">The sequence shown here is derived from an EMBL/GenBank/DDBJ whole genome shotgun (WGS) entry which is preliminary data.</text>
</comment>
<evidence type="ECO:0000313" key="11">
    <source>
        <dbReference type="Proteomes" id="UP001143400"/>
    </source>
</evidence>
<evidence type="ECO:0000256" key="7">
    <source>
        <dbReference type="SAM" id="Phobius"/>
    </source>
</evidence>